<evidence type="ECO:0000313" key="3">
    <source>
        <dbReference type="EMBL" id="PWK21075.1"/>
    </source>
</evidence>
<sequence>MTRQLLPIILIFLFFSCSNNSDDNQSPNSNENAALEVTNTVEVTTNENNFLGVDDVLTYTVLVKNTGEVDLTNINLTYTLTDNNGNPLTLNSAIAFVNSDLGSSNGSLLTNETATYTATYTITQSDVDAGGVSNSISAEALTPDGNTITDISDDGIDDDGNLIDDSTITILTEPTVDSTIISQFHVLNSDGDPYIKYYFDYYGQLYKIYYTDIRTHPHNIFIYNFEFDSEQKLINYSKNNENGVPLWSSDIIYDAQYRIMSIGSRQFEFVDEDSDYYIDLDNYSEEIWTNGDIEYTEIYFTKYSVGSNPIMSVCSYSYSSEYNTITEEFSEYGGCGDTWWNNYNGNVTSDCSDTDCVIFSHNTITNPLYSTTNLINLYPLVSPFGGNYNLLFFLFSQNNLTLINYSDPSRIAFTYILNENNLPESSTRQYIDELGPQPAQAFGNYYYQGDAIPD</sequence>
<dbReference type="InterPro" id="IPR055354">
    <property type="entry name" value="DUF7507"/>
</dbReference>
<evidence type="ECO:0000313" key="4">
    <source>
        <dbReference type="Proteomes" id="UP000245430"/>
    </source>
</evidence>
<gene>
    <name evidence="3" type="ORF">LX78_00788</name>
</gene>
<dbReference type="Pfam" id="PF24346">
    <property type="entry name" value="DUF7507"/>
    <property type="match status" value="1"/>
</dbReference>
<comment type="caution">
    <text evidence="3">The sequence shown here is derived from an EMBL/GenBank/DDBJ whole genome shotgun (WGS) entry which is preliminary data.</text>
</comment>
<dbReference type="AlphaFoldDB" id="A0A316DSV7"/>
<dbReference type="EMBL" id="QGGP01000001">
    <property type="protein sequence ID" value="PWK21075.1"/>
    <property type="molecule type" value="Genomic_DNA"/>
</dbReference>
<feature type="domain" description="DUF7507" evidence="2">
    <location>
        <begin position="35"/>
        <end position="150"/>
    </location>
</feature>
<organism evidence="3 4">
    <name type="scientific">Xanthomarina spongicola</name>
    <dbReference type="NCBI Taxonomy" id="570520"/>
    <lineage>
        <taxon>Bacteria</taxon>
        <taxon>Pseudomonadati</taxon>
        <taxon>Bacteroidota</taxon>
        <taxon>Flavobacteriia</taxon>
        <taxon>Flavobacteriales</taxon>
        <taxon>Flavobacteriaceae</taxon>
        <taxon>Xanthomarina</taxon>
    </lineage>
</organism>
<dbReference type="OrthoDB" id="1447396at2"/>
<accession>A0A316DSV7</accession>
<protein>
    <submittedName>
        <fullName evidence="3">Putative repeat protein (TIGR01451 family)</fullName>
    </submittedName>
</protein>
<feature type="signal peptide" evidence="1">
    <location>
        <begin position="1"/>
        <end position="21"/>
    </location>
</feature>
<keyword evidence="4" id="KW-1185">Reference proteome</keyword>
<proteinExistence type="predicted"/>
<dbReference type="PROSITE" id="PS51257">
    <property type="entry name" value="PROKAR_LIPOPROTEIN"/>
    <property type="match status" value="1"/>
</dbReference>
<feature type="chain" id="PRO_5016414192" evidence="1">
    <location>
        <begin position="22"/>
        <end position="454"/>
    </location>
</feature>
<evidence type="ECO:0000259" key="2">
    <source>
        <dbReference type="Pfam" id="PF24346"/>
    </source>
</evidence>
<dbReference type="Proteomes" id="UP000245430">
    <property type="component" value="Unassembled WGS sequence"/>
</dbReference>
<keyword evidence="1" id="KW-0732">Signal</keyword>
<name>A0A316DSV7_9FLAO</name>
<dbReference type="RefSeq" id="WP_109681310.1">
    <property type="nucleotide sequence ID" value="NZ_QGGP01000001.1"/>
</dbReference>
<reference evidence="3 4" key="1">
    <citation type="submission" date="2018-05" db="EMBL/GenBank/DDBJ databases">
        <title>Genomic Encyclopedia of Archaeal and Bacterial Type Strains, Phase II (KMG-II): from individual species to whole genera.</title>
        <authorList>
            <person name="Goeker M."/>
        </authorList>
    </citation>
    <scope>NUCLEOTIDE SEQUENCE [LARGE SCALE GENOMIC DNA]</scope>
    <source>
        <strain evidence="3 4">DSM 22637</strain>
    </source>
</reference>
<evidence type="ECO:0000256" key="1">
    <source>
        <dbReference type="SAM" id="SignalP"/>
    </source>
</evidence>